<keyword evidence="1" id="KW-1133">Transmembrane helix</keyword>
<evidence type="ECO:0000313" key="3">
    <source>
        <dbReference type="Proteomes" id="UP001499930"/>
    </source>
</evidence>
<evidence type="ECO:0000256" key="1">
    <source>
        <dbReference type="SAM" id="Phobius"/>
    </source>
</evidence>
<feature type="transmembrane region" description="Helical" evidence="1">
    <location>
        <begin position="36"/>
        <end position="57"/>
    </location>
</feature>
<dbReference type="Proteomes" id="UP001499930">
    <property type="component" value="Unassembled WGS sequence"/>
</dbReference>
<keyword evidence="3" id="KW-1185">Reference proteome</keyword>
<keyword evidence="1" id="KW-0812">Transmembrane</keyword>
<dbReference type="Gene3D" id="2.120.10.30">
    <property type="entry name" value="TolB, C-terminal domain"/>
    <property type="match status" value="1"/>
</dbReference>
<dbReference type="InterPro" id="IPR011042">
    <property type="entry name" value="6-blade_b-propeller_TolB-like"/>
</dbReference>
<evidence type="ECO:0000313" key="2">
    <source>
        <dbReference type="EMBL" id="GAA2996881.1"/>
    </source>
</evidence>
<proteinExistence type="predicted"/>
<dbReference type="SUPFAM" id="SSF82171">
    <property type="entry name" value="DPP6 N-terminal domain-like"/>
    <property type="match status" value="1"/>
</dbReference>
<evidence type="ECO:0008006" key="4">
    <source>
        <dbReference type="Google" id="ProtNLM"/>
    </source>
</evidence>
<organism evidence="2 3">
    <name type="scientific">Streptosporangium longisporum</name>
    <dbReference type="NCBI Taxonomy" id="46187"/>
    <lineage>
        <taxon>Bacteria</taxon>
        <taxon>Bacillati</taxon>
        <taxon>Actinomycetota</taxon>
        <taxon>Actinomycetes</taxon>
        <taxon>Streptosporangiales</taxon>
        <taxon>Streptosporangiaceae</taxon>
        <taxon>Streptosporangium</taxon>
    </lineage>
</organism>
<reference evidence="3" key="1">
    <citation type="journal article" date="2019" name="Int. J. Syst. Evol. Microbiol.">
        <title>The Global Catalogue of Microorganisms (GCM) 10K type strain sequencing project: providing services to taxonomists for standard genome sequencing and annotation.</title>
        <authorList>
            <consortium name="The Broad Institute Genomics Platform"/>
            <consortium name="The Broad Institute Genome Sequencing Center for Infectious Disease"/>
            <person name="Wu L."/>
            <person name="Ma J."/>
        </authorList>
    </citation>
    <scope>NUCLEOTIDE SEQUENCE [LARGE SCALE GENOMIC DNA]</scope>
    <source>
        <strain evidence="3">JCM 3106</strain>
    </source>
</reference>
<name>A0ABP6KDU9_9ACTN</name>
<comment type="caution">
    <text evidence="2">The sequence shown here is derived from an EMBL/GenBank/DDBJ whole genome shotgun (WGS) entry which is preliminary data.</text>
</comment>
<protein>
    <recommendedName>
        <fullName evidence="4">WD40 repeat domain-containing protein</fullName>
    </recommendedName>
</protein>
<accession>A0ABP6KDU9</accession>
<dbReference type="RefSeq" id="WP_344890699.1">
    <property type="nucleotide sequence ID" value="NZ_BAAAWD010000006.1"/>
</dbReference>
<sequence length="363" mass="39060">MTRLHDALDDVAGEAPLVDLADRVITGHRRRRRTGLVAVAAAVVALGMAAVVVTPPWERGNGTVASRGTDTLPDLPDGRVGSLSHAYLTECEVKQGEGGLDCDAAEWRVVTRTGTTYRVPQALAVTADRRRVPTAISRDGRMFAYYSRRAQAHVVRDLATDSEVVSPVTVKEGRIGVGSMLVVSDDGRYVIFDPREGTKTPGVLIDVRTGRTVSIPGVYEPVSVKDGIAVLVRYRKTDLWQMPVTGGGAPVRFEGAFIMFSELAPDGRTVAAFEHADLTKRTLTLLDSGTGRTLRKVAIRGLPEDGGVTGTALWRNVSDVTIVYGKGEISTYTVNVKTGQARRLVRHRATSPYVMLPGMAGIP</sequence>
<keyword evidence="1" id="KW-0472">Membrane</keyword>
<gene>
    <name evidence="2" type="ORF">GCM10017559_16740</name>
</gene>
<dbReference type="EMBL" id="BAAAWD010000006">
    <property type="protein sequence ID" value="GAA2996881.1"/>
    <property type="molecule type" value="Genomic_DNA"/>
</dbReference>